<dbReference type="EMBL" id="BTGC01000008">
    <property type="protein sequence ID" value="GMM52519.1"/>
    <property type="molecule type" value="Genomic_DNA"/>
</dbReference>
<gene>
    <name evidence="6" type="ORF">DASB73_034820</name>
</gene>
<reference evidence="6 7" key="1">
    <citation type="journal article" date="2023" name="Elife">
        <title>Identification of key yeast species and microbe-microbe interactions impacting larval growth of Drosophila in the wild.</title>
        <authorList>
            <person name="Mure A."/>
            <person name="Sugiura Y."/>
            <person name="Maeda R."/>
            <person name="Honda K."/>
            <person name="Sakurai N."/>
            <person name="Takahashi Y."/>
            <person name="Watada M."/>
            <person name="Katoh T."/>
            <person name="Gotoh A."/>
            <person name="Gotoh Y."/>
            <person name="Taniguchi I."/>
            <person name="Nakamura K."/>
            <person name="Hayashi T."/>
            <person name="Katayama T."/>
            <person name="Uemura T."/>
            <person name="Hattori Y."/>
        </authorList>
    </citation>
    <scope>NUCLEOTIDE SEQUENCE [LARGE SCALE GENOMIC DNA]</scope>
    <source>
        <strain evidence="6 7">SB-73</strain>
    </source>
</reference>
<dbReference type="GO" id="GO:0005829">
    <property type="term" value="C:cytosol"/>
    <property type="evidence" value="ECO:0007669"/>
    <property type="project" value="TreeGrafter"/>
</dbReference>
<dbReference type="PROSITE" id="PS00671">
    <property type="entry name" value="D_2_HYDROXYACID_DH_3"/>
    <property type="match status" value="1"/>
</dbReference>
<dbReference type="PANTHER" id="PTHR10996:SF257">
    <property type="entry name" value="GLYOXYLATE REDUCTASE 1"/>
    <property type="match status" value="1"/>
</dbReference>
<accession>A0AAV5RPQ8</accession>
<dbReference type="InterPro" id="IPR006140">
    <property type="entry name" value="D-isomer_DH_NAD-bd"/>
</dbReference>
<dbReference type="SUPFAM" id="SSF52283">
    <property type="entry name" value="Formate/glycerate dehydrogenase catalytic domain-like"/>
    <property type="match status" value="1"/>
</dbReference>
<evidence type="ECO:0000256" key="1">
    <source>
        <dbReference type="ARBA" id="ARBA00005854"/>
    </source>
</evidence>
<evidence type="ECO:0000313" key="6">
    <source>
        <dbReference type="EMBL" id="GMM52519.1"/>
    </source>
</evidence>
<sequence>MSHTVVITSGFPENGKMIKGWAAENNIQIADASDCVTEQEFIDFIQKHNPIAIASSGFPSYTARWSDKLVNSLPPSLKAICNFSAGYDGMGDLERYKVKGIQISNTPNGVAQSTADTGVYLILGAMRNFGRYAINLREGHWRDGIPFGIEYDGKILGILGFGGVGSLVRDKIRGAFHFEKIQYHNRRRAAPEREQDSVYVSMDELLSTSDVILTVLPLNKDTHHLINKETIAKMKKGAILVNIGRGPVVEEAAVVEALESGHLANVGFDVYENEPKISEGLLNNKNALLLPHVGTNTTLARNKMMRDTISNVESVIKTGNVITLIPELRTR</sequence>
<dbReference type="PANTHER" id="PTHR10996">
    <property type="entry name" value="2-HYDROXYACID DEHYDROGENASE-RELATED"/>
    <property type="match status" value="1"/>
</dbReference>
<name>A0AAV5RPQ8_STABA</name>
<dbReference type="InterPro" id="IPR006139">
    <property type="entry name" value="D-isomer_2_OHA_DH_cat_dom"/>
</dbReference>
<dbReference type="InterPro" id="IPR036291">
    <property type="entry name" value="NAD(P)-bd_dom_sf"/>
</dbReference>
<proteinExistence type="inferred from homology"/>
<keyword evidence="2 3" id="KW-0560">Oxidoreductase</keyword>
<dbReference type="Pfam" id="PF02826">
    <property type="entry name" value="2-Hacid_dh_C"/>
    <property type="match status" value="1"/>
</dbReference>
<dbReference type="InterPro" id="IPR029753">
    <property type="entry name" value="D-isomer_DH_CS"/>
</dbReference>
<dbReference type="SUPFAM" id="SSF51735">
    <property type="entry name" value="NAD(P)-binding Rossmann-fold domains"/>
    <property type="match status" value="1"/>
</dbReference>
<comment type="similarity">
    <text evidence="1 3">Belongs to the D-isomer specific 2-hydroxyacid dehydrogenase family.</text>
</comment>
<evidence type="ECO:0000259" key="5">
    <source>
        <dbReference type="Pfam" id="PF02826"/>
    </source>
</evidence>
<dbReference type="Proteomes" id="UP001362899">
    <property type="component" value="Unassembled WGS sequence"/>
</dbReference>
<comment type="caution">
    <text evidence="6">The sequence shown here is derived from an EMBL/GenBank/DDBJ whole genome shotgun (WGS) entry which is preliminary data.</text>
</comment>
<dbReference type="Gene3D" id="3.40.50.720">
    <property type="entry name" value="NAD(P)-binding Rossmann-like Domain"/>
    <property type="match status" value="2"/>
</dbReference>
<dbReference type="GO" id="GO:0051287">
    <property type="term" value="F:NAD binding"/>
    <property type="evidence" value="ECO:0007669"/>
    <property type="project" value="InterPro"/>
</dbReference>
<dbReference type="AlphaFoldDB" id="A0AAV5RPQ8"/>
<feature type="domain" description="D-isomer specific 2-hydroxyacid dehydrogenase NAD-binding" evidence="5">
    <location>
        <begin position="120"/>
        <end position="294"/>
    </location>
</feature>
<dbReference type="Pfam" id="PF00389">
    <property type="entry name" value="2-Hacid_dh"/>
    <property type="match status" value="1"/>
</dbReference>
<dbReference type="GO" id="GO:0030267">
    <property type="term" value="F:glyoxylate reductase (NADPH) activity"/>
    <property type="evidence" value="ECO:0007669"/>
    <property type="project" value="TreeGrafter"/>
</dbReference>
<evidence type="ECO:0000313" key="7">
    <source>
        <dbReference type="Proteomes" id="UP001362899"/>
    </source>
</evidence>
<keyword evidence="7" id="KW-1185">Reference proteome</keyword>
<evidence type="ECO:0000259" key="4">
    <source>
        <dbReference type="Pfam" id="PF00389"/>
    </source>
</evidence>
<protein>
    <submittedName>
        <fullName evidence="6">Glyoxylate reductase</fullName>
    </submittedName>
</protein>
<dbReference type="InterPro" id="IPR050223">
    <property type="entry name" value="D-isomer_2-hydroxyacid_DH"/>
</dbReference>
<evidence type="ECO:0000256" key="2">
    <source>
        <dbReference type="ARBA" id="ARBA00023002"/>
    </source>
</evidence>
<dbReference type="GO" id="GO:0016618">
    <property type="term" value="F:hydroxypyruvate reductase [NAD(P)H] activity"/>
    <property type="evidence" value="ECO:0007669"/>
    <property type="project" value="TreeGrafter"/>
</dbReference>
<evidence type="ECO:0000256" key="3">
    <source>
        <dbReference type="RuleBase" id="RU003719"/>
    </source>
</evidence>
<feature type="domain" description="D-isomer specific 2-hydroxyacid dehydrogenase catalytic" evidence="4">
    <location>
        <begin position="64"/>
        <end position="323"/>
    </location>
</feature>
<organism evidence="6 7">
    <name type="scientific">Starmerella bacillaris</name>
    <name type="common">Yeast</name>
    <name type="synonym">Candida zemplinina</name>
    <dbReference type="NCBI Taxonomy" id="1247836"/>
    <lineage>
        <taxon>Eukaryota</taxon>
        <taxon>Fungi</taxon>
        <taxon>Dikarya</taxon>
        <taxon>Ascomycota</taxon>
        <taxon>Saccharomycotina</taxon>
        <taxon>Dipodascomycetes</taxon>
        <taxon>Dipodascales</taxon>
        <taxon>Trichomonascaceae</taxon>
        <taxon>Starmerella</taxon>
    </lineage>
</organism>